<dbReference type="PANTHER" id="PTHR46067:SF2">
    <property type="entry name" value="ACETYLTRANSFERASE, GNAT FAMILY PROTEIN, EXPRESSED"/>
    <property type="match status" value="1"/>
</dbReference>
<dbReference type="SUPFAM" id="SSF55729">
    <property type="entry name" value="Acyl-CoA N-acyltransferases (Nat)"/>
    <property type="match status" value="1"/>
</dbReference>
<dbReference type="EMBL" id="JAUJYN010000007">
    <property type="protein sequence ID" value="KAK1267548.1"/>
    <property type="molecule type" value="Genomic_DNA"/>
</dbReference>
<feature type="domain" description="N-acetyltransferase" evidence="1">
    <location>
        <begin position="45"/>
        <end position="209"/>
    </location>
</feature>
<dbReference type="Pfam" id="PF13302">
    <property type="entry name" value="Acetyltransf_3"/>
    <property type="match status" value="1"/>
</dbReference>
<comment type="caution">
    <text evidence="2">The sequence shown here is derived from an EMBL/GenBank/DDBJ whole genome shotgun (WGS) entry which is preliminary data.</text>
</comment>
<accession>A0AAV9ATW0</accession>
<dbReference type="InterPro" id="IPR000182">
    <property type="entry name" value="GNAT_dom"/>
</dbReference>
<sequence length="212" mass="23989">MFDFQPSQSIKIFFNIHLVLSKKHKISTLRLVSAMAKPDKASPKVTLRMFDPSDADDFMAWAGDARVSRFTREDVFTSREDALHHIHDTVLPHPWYRAICIDNDDRRAVGSIWVDPGQGAVDGCRGSISYRLAHDYWGRGIATSALKAAVKVVFAEWAHLERVEAIVRVENFGSQRVLEKAGFVREGVLRRYVAHKGKAEDMVMYSILSSEV</sequence>
<reference evidence="2" key="2">
    <citation type="submission" date="2023-06" db="EMBL/GenBank/DDBJ databases">
        <authorList>
            <person name="Ma L."/>
            <person name="Liu K.-W."/>
            <person name="Li Z."/>
            <person name="Hsiao Y.-Y."/>
            <person name="Qi Y."/>
            <person name="Fu T."/>
            <person name="Tang G."/>
            <person name="Zhang D."/>
            <person name="Sun W.-H."/>
            <person name="Liu D.-K."/>
            <person name="Li Y."/>
            <person name="Chen G.-Z."/>
            <person name="Liu X.-D."/>
            <person name="Liao X.-Y."/>
            <person name="Jiang Y.-T."/>
            <person name="Yu X."/>
            <person name="Hao Y."/>
            <person name="Huang J."/>
            <person name="Zhao X.-W."/>
            <person name="Ke S."/>
            <person name="Chen Y.-Y."/>
            <person name="Wu W.-L."/>
            <person name="Hsu J.-L."/>
            <person name="Lin Y.-F."/>
            <person name="Huang M.-D."/>
            <person name="Li C.-Y."/>
            <person name="Huang L."/>
            <person name="Wang Z.-W."/>
            <person name="Zhao X."/>
            <person name="Zhong W.-Y."/>
            <person name="Peng D.-H."/>
            <person name="Ahmad S."/>
            <person name="Lan S."/>
            <person name="Zhang J.-S."/>
            <person name="Tsai W.-C."/>
            <person name="Van De Peer Y."/>
            <person name="Liu Z.-J."/>
        </authorList>
    </citation>
    <scope>NUCLEOTIDE SEQUENCE</scope>
    <source>
        <strain evidence="2">SCP</strain>
        <tissue evidence="2">Leaves</tissue>
    </source>
</reference>
<evidence type="ECO:0000313" key="3">
    <source>
        <dbReference type="Proteomes" id="UP001179952"/>
    </source>
</evidence>
<evidence type="ECO:0000259" key="1">
    <source>
        <dbReference type="PROSITE" id="PS51186"/>
    </source>
</evidence>
<dbReference type="AlphaFoldDB" id="A0AAV9ATW0"/>
<keyword evidence="3" id="KW-1185">Reference proteome</keyword>
<reference evidence="2" key="1">
    <citation type="journal article" date="2023" name="Nat. Commun.">
        <title>Diploid and tetraploid genomes of Acorus and the evolution of monocots.</title>
        <authorList>
            <person name="Ma L."/>
            <person name="Liu K.W."/>
            <person name="Li Z."/>
            <person name="Hsiao Y.Y."/>
            <person name="Qi Y."/>
            <person name="Fu T."/>
            <person name="Tang G.D."/>
            <person name="Zhang D."/>
            <person name="Sun W.H."/>
            <person name="Liu D.K."/>
            <person name="Li Y."/>
            <person name="Chen G.Z."/>
            <person name="Liu X.D."/>
            <person name="Liao X.Y."/>
            <person name="Jiang Y.T."/>
            <person name="Yu X."/>
            <person name="Hao Y."/>
            <person name="Huang J."/>
            <person name="Zhao X.W."/>
            <person name="Ke S."/>
            <person name="Chen Y.Y."/>
            <person name="Wu W.L."/>
            <person name="Hsu J.L."/>
            <person name="Lin Y.F."/>
            <person name="Huang M.D."/>
            <person name="Li C.Y."/>
            <person name="Huang L."/>
            <person name="Wang Z.W."/>
            <person name="Zhao X."/>
            <person name="Zhong W.Y."/>
            <person name="Peng D.H."/>
            <person name="Ahmad S."/>
            <person name="Lan S."/>
            <person name="Zhang J.S."/>
            <person name="Tsai W.C."/>
            <person name="Van de Peer Y."/>
            <person name="Liu Z.J."/>
        </authorList>
    </citation>
    <scope>NUCLEOTIDE SEQUENCE</scope>
    <source>
        <strain evidence="2">SCP</strain>
    </source>
</reference>
<dbReference type="InterPro" id="IPR016181">
    <property type="entry name" value="Acyl_CoA_acyltransferase"/>
</dbReference>
<name>A0AAV9ATW0_ACOGR</name>
<gene>
    <name evidence="2" type="ORF">QJS04_geneDACA000555</name>
</gene>
<evidence type="ECO:0000313" key="2">
    <source>
        <dbReference type="EMBL" id="KAK1267548.1"/>
    </source>
</evidence>
<dbReference type="PROSITE" id="PS51186">
    <property type="entry name" value="GNAT"/>
    <property type="match status" value="1"/>
</dbReference>
<dbReference type="Proteomes" id="UP001179952">
    <property type="component" value="Unassembled WGS sequence"/>
</dbReference>
<proteinExistence type="predicted"/>
<dbReference type="GO" id="GO:0016747">
    <property type="term" value="F:acyltransferase activity, transferring groups other than amino-acyl groups"/>
    <property type="evidence" value="ECO:0007669"/>
    <property type="project" value="InterPro"/>
</dbReference>
<protein>
    <recommendedName>
        <fullName evidence="1">N-acetyltransferase domain-containing protein</fullName>
    </recommendedName>
</protein>
<dbReference type="Gene3D" id="3.40.630.30">
    <property type="match status" value="1"/>
</dbReference>
<organism evidence="2 3">
    <name type="scientific">Acorus gramineus</name>
    <name type="common">Dwarf sweet flag</name>
    <dbReference type="NCBI Taxonomy" id="55184"/>
    <lineage>
        <taxon>Eukaryota</taxon>
        <taxon>Viridiplantae</taxon>
        <taxon>Streptophyta</taxon>
        <taxon>Embryophyta</taxon>
        <taxon>Tracheophyta</taxon>
        <taxon>Spermatophyta</taxon>
        <taxon>Magnoliopsida</taxon>
        <taxon>Liliopsida</taxon>
        <taxon>Acoraceae</taxon>
        <taxon>Acorus</taxon>
    </lineage>
</organism>
<dbReference type="PANTHER" id="PTHR46067">
    <property type="entry name" value="ACYL-COA N-ACYLTRANSFERASES (NAT) SUPERFAMILY PROTEIN"/>
    <property type="match status" value="1"/>
</dbReference>